<keyword evidence="1" id="KW-0175">Coiled coil</keyword>
<sequence>MKHYIAILCLLFCQLAQAQPNKGNTRKAPTKKDVDETLKQVQQMMDELSPEDRRMLDSLGVKPSSFKNLTKLNDQQLAQGWEEANRIVPKRDASRIDAIPPAFSNAGTAAYITSVQNKTLPQLKPAVVTMGKKIYATLQEQGSNARKTGNAAAALWIMGKTQLAFYIMGKACEQDATNTDNLSNYAAMLSMTGAPQLAIPLLNNLNTRFPRNSTLLNNLGQAWFALGDINKAEKYIDSTIRIATFHTQANYTKCLIEQSRGNNPGAIAAGKKSIRQGFSTDKEDRLRELGYQMNINDVTVPPMYQNDPLQLGGFTHPAFPKSVKACVVAQAEWTAFVTEIDKNLQQLQKELATANENGKTAMQNRIQQSVAATQASLQSGLPPTPVQLSPMYASRAEMRLGKTQEDYERKLKEYAEKLTAFTEGRGKQLQDAYNTEMKKLQEEDKKQTGEGKPNKDYCPLYREASDKFLNGYNTVWEQLYIEMLEIEKKHLNEDCYYRMYQFWPEEYENIKIGSKGAWLKALQQYHFTSITQYVCKETLPDQKSSTLAKFDDINCKYHSSFWTPVGTIQSDCSKTTTNLDIQVLKIGLVQDMDQKTFGDQFISCTVEMGASAGKEISAGPLTVGGEVGGGIGVEIDRTGVKDVFVTAGASAGVSIGDPLSVSAGMEGRISIISGQGTVSGTGIFENIK</sequence>
<dbReference type="EMBL" id="FTOR01000001">
    <property type="protein sequence ID" value="SIS74684.1"/>
    <property type="molecule type" value="Genomic_DNA"/>
</dbReference>
<feature type="chain" id="PRO_5030023278" evidence="2">
    <location>
        <begin position="19"/>
        <end position="688"/>
    </location>
</feature>
<dbReference type="Proteomes" id="UP000186917">
    <property type="component" value="Unassembled WGS sequence"/>
</dbReference>
<dbReference type="Gene3D" id="1.25.40.10">
    <property type="entry name" value="Tetratricopeptide repeat domain"/>
    <property type="match status" value="1"/>
</dbReference>
<dbReference type="KEGG" id="fln:FLA_5577"/>
<keyword evidence="2" id="KW-0732">Signal</keyword>
<protein>
    <submittedName>
        <fullName evidence="3">Uncharacterized protein</fullName>
    </submittedName>
</protein>
<feature type="coiled-coil region" evidence="1">
    <location>
        <begin position="337"/>
        <end position="364"/>
    </location>
</feature>
<dbReference type="OrthoDB" id="637176at2"/>
<evidence type="ECO:0000256" key="2">
    <source>
        <dbReference type="SAM" id="SignalP"/>
    </source>
</evidence>
<feature type="signal peptide" evidence="2">
    <location>
        <begin position="1"/>
        <end position="18"/>
    </location>
</feature>
<dbReference type="SUPFAM" id="SSF48452">
    <property type="entry name" value="TPR-like"/>
    <property type="match status" value="1"/>
</dbReference>
<evidence type="ECO:0000256" key="1">
    <source>
        <dbReference type="SAM" id="Coils"/>
    </source>
</evidence>
<evidence type="ECO:0000313" key="4">
    <source>
        <dbReference type="Proteomes" id="UP000186917"/>
    </source>
</evidence>
<name>A0A173MQB1_9BACT</name>
<dbReference type="InterPro" id="IPR011990">
    <property type="entry name" value="TPR-like_helical_dom_sf"/>
</dbReference>
<dbReference type="STRING" id="477680.SAMN05421788_101961"/>
<evidence type="ECO:0000313" key="3">
    <source>
        <dbReference type="EMBL" id="SIS74684.1"/>
    </source>
</evidence>
<proteinExistence type="predicted"/>
<organism evidence="3 4">
    <name type="scientific">Filimonas lacunae</name>
    <dbReference type="NCBI Taxonomy" id="477680"/>
    <lineage>
        <taxon>Bacteria</taxon>
        <taxon>Pseudomonadati</taxon>
        <taxon>Bacteroidota</taxon>
        <taxon>Chitinophagia</taxon>
        <taxon>Chitinophagales</taxon>
        <taxon>Chitinophagaceae</taxon>
        <taxon>Filimonas</taxon>
    </lineage>
</organism>
<gene>
    <name evidence="3" type="ORF">SAMN05421788_101961</name>
</gene>
<dbReference type="RefSeq" id="WP_144263968.1">
    <property type="nucleotide sequence ID" value="NZ_AP017422.1"/>
</dbReference>
<accession>A0A173MQB1</accession>
<dbReference type="AlphaFoldDB" id="A0A173MQB1"/>
<keyword evidence="4" id="KW-1185">Reference proteome</keyword>
<reference evidence="4" key="1">
    <citation type="submission" date="2017-01" db="EMBL/GenBank/DDBJ databases">
        <authorList>
            <person name="Varghese N."/>
            <person name="Submissions S."/>
        </authorList>
    </citation>
    <scope>NUCLEOTIDE SEQUENCE [LARGE SCALE GENOMIC DNA]</scope>
    <source>
        <strain evidence="4">DSM 21054</strain>
    </source>
</reference>